<sequence length="145" mass="16354">MADTYVHRHRVTFDETNLVGNVYFAHYLHWQGHCREHFLADHAPGVVAALADRLALVTMDCAVEFYAEGRALDHIEIRMRLDETTGNRITMCFDYVRVRPEPTVLLARGRQTVACMTREAAGLSPIAVPEELRAALNPYAGTVTR</sequence>
<proteinExistence type="predicted"/>
<evidence type="ECO:0000313" key="2">
    <source>
        <dbReference type="Proteomes" id="UP001597260"/>
    </source>
</evidence>
<keyword evidence="1" id="KW-0378">Hydrolase</keyword>
<dbReference type="Gene3D" id="3.10.129.10">
    <property type="entry name" value="Hotdog Thioesterase"/>
    <property type="match status" value="1"/>
</dbReference>
<dbReference type="EMBL" id="JBHTMP010000041">
    <property type="protein sequence ID" value="MFD1324056.1"/>
    <property type="molecule type" value="Genomic_DNA"/>
</dbReference>
<dbReference type="GO" id="GO:0016787">
    <property type="term" value="F:hydrolase activity"/>
    <property type="evidence" value="ECO:0007669"/>
    <property type="project" value="UniProtKB-KW"/>
</dbReference>
<protein>
    <submittedName>
        <fullName evidence="1">Acyl-CoA thioesterase</fullName>
        <ecNumber evidence="1">3.1.2.-</ecNumber>
    </submittedName>
</protein>
<dbReference type="EC" id="3.1.2.-" evidence="1"/>
<reference evidence="2" key="1">
    <citation type="journal article" date="2019" name="Int. J. Syst. Evol. Microbiol.">
        <title>The Global Catalogue of Microorganisms (GCM) 10K type strain sequencing project: providing services to taxonomists for standard genome sequencing and annotation.</title>
        <authorList>
            <consortium name="The Broad Institute Genomics Platform"/>
            <consortium name="The Broad Institute Genome Sequencing Center for Infectious Disease"/>
            <person name="Wu L."/>
            <person name="Ma J."/>
        </authorList>
    </citation>
    <scope>NUCLEOTIDE SEQUENCE [LARGE SCALE GENOMIC DNA]</scope>
    <source>
        <strain evidence="2">JCM 31037</strain>
    </source>
</reference>
<comment type="caution">
    <text evidence="1">The sequence shown here is derived from an EMBL/GenBank/DDBJ whole genome shotgun (WGS) entry which is preliminary data.</text>
</comment>
<dbReference type="Pfam" id="PF13279">
    <property type="entry name" value="4HBT_2"/>
    <property type="match status" value="1"/>
</dbReference>
<dbReference type="RefSeq" id="WP_377574048.1">
    <property type="nucleotide sequence ID" value="NZ_JBHTMP010000041.1"/>
</dbReference>
<gene>
    <name evidence="1" type="ORF">ACFQ4H_23505</name>
</gene>
<keyword evidence="2" id="KW-1185">Reference proteome</keyword>
<evidence type="ECO:0000313" key="1">
    <source>
        <dbReference type="EMBL" id="MFD1324056.1"/>
    </source>
</evidence>
<organism evidence="1 2">
    <name type="scientific">Micromonospora sonneratiae</name>
    <dbReference type="NCBI Taxonomy" id="1184706"/>
    <lineage>
        <taxon>Bacteria</taxon>
        <taxon>Bacillati</taxon>
        <taxon>Actinomycetota</taxon>
        <taxon>Actinomycetes</taxon>
        <taxon>Micromonosporales</taxon>
        <taxon>Micromonosporaceae</taxon>
        <taxon>Micromonospora</taxon>
    </lineage>
</organism>
<dbReference type="InterPro" id="IPR029069">
    <property type="entry name" value="HotDog_dom_sf"/>
</dbReference>
<dbReference type="SUPFAM" id="SSF54637">
    <property type="entry name" value="Thioesterase/thiol ester dehydrase-isomerase"/>
    <property type="match status" value="1"/>
</dbReference>
<dbReference type="Proteomes" id="UP001597260">
    <property type="component" value="Unassembled WGS sequence"/>
</dbReference>
<name>A0ABW3YK88_9ACTN</name>
<dbReference type="CDD" id="cd00586">
    <property type="entry name" value="4HBT"/>
    <property type="match status" value="1"/>
</dbReference>
<accession>A0ABW3YK88</accession>